<sequence>MLTNDAIYSRLLGALLYHPPSSQTVVTILDGFAEQEDELLQRLSRLAGTTMPDELAADFFNLLQGSGTMPSPPWGSVYLDPENVLFGCSTLEYRTFLSHLGMTCDTGMREPEDHIGLMLMMFSVLLERGDIANANTLLAAHLMPFAPTMLGKMKENANTDFYQAVAAFTLSWLNLYCAEHAINIVPRPCC</sequence>
<gene>
    <name evidence="2" type="ORF">LCR_02180</name>
</gene>
<dbReference type="InterPro" id="IPR036411">
    <property type="entry name" value="TorD-like_sf"/>
</dbReference>
<comment type="caution">
    <text evidence="2">The sequence shown here is derived from an EMBL/GenBank/DDBJ whole genome shotgun (WGS) entry which is preliminary data.</text>
</comment>
<protein>
    <submittedName>
        <fullName evidence="2">Molecular chaperone TorD</fullName>
    </submittedName>
</protein>
<evidence type="ECO:0000313" key="2">
    <source>
        <dbReference type="EMBL" id="KXU78725.1"/>
    </source>
</evidence>
<dbReference type="OrthoDB" id="3174863at2"/>
<accession>A0A175VDJ2</accession>
<dbReference type="InterPro" id="IPR020945">
    <property type="entry name" value="DMSO/NO3_reduct_chaperone"/>
</dbReference>
<reference evidence="2 3" key="1">
    <citation type="submission" date="2016-02" db="EMBL/GenBank/DDBJ databases">
        <title>Draft genome sequence of Aeromonas trota strain 1999lcr isolated from cerebrospinal fluid (CSF).</title>
        <authorList>
            <person name="Dallagassa C.B."/>
            <person name="Prediger K.C."/>
            <person name="Weiss V.A."/>
            <person name="Assis F.E."/>
            <person name="Baura V."/>
            <person name="Cruz L.M."/>
            <person name="Souza E.M."/>
            <person name="Pedrosa F.O."/>
            <person name="Fadel-Picheth C.M."/>
        </authorList>
    </citation>
    <scope>NUCLEOTIDE SEQUENCE [LARGE SCALE GENOMIC DNA]</scope>
    <source>
        <strain evidence="2 3">1999lcr</strain>
    </source>
</reference>
<organism evidence="2 3">
    <name type="scientific">Aeromonas enteropelogenes</name>
    <name type="common">Aeromonas trota</name>
    <dbReference type="NCBI Taxonomy" id="29489"/>
    <lineage>
        <taxon>Bacteria</taxon>
        <taxon>Pseudomonadati</taxon>
        <taxon>Pseudomonadota</taxon>
        <taxon>Gammaproteobacteria</taxon>
        <taxon>Aeromonadales</taxon>
        <taxon>Aeromonadaceae</taxon>
        <taxon>Aeromonas</taxon>
    </lineage>
</organism>
<dbReference type="PIRSF" id="PIRSF004690">
    <property type="entry name" value="DmsD"/>
    <property type="match status" value="1"/>
</dbReference>
<dbReference type="EMBL" id="JMGO02000016">
    <property type="protein sequence ID" value="KXU78725.1"/>
    <property type="molecule type" value="Genomic_DNA"/>
</dbReference>
<dbReference type="PANTHER" id="PTHR34227">
    <property type="entry name" value="CHAPERONE PROTEIN YCDY"/>
    <property type="match status" value="1"/>
</dbReference>
<evidence type="ECO:0000256" key="1">
    <source>
        <dbReference type="ARBA" id="ARBA00023186"/>
    </source>
</evidence>
<evidence type="ECO:0000313" key="3">
    <source>
        <dbReference type="Proteomes" id="UP000078435"/>
    </source>
</evidence>
<proteinExistence type="predicted"/>
<dbReference type="Proteomes" id="UP000078435">
    <property type="component" value="Unassembled WGS sequence"/>
</dbReference>
<keyword evidence="1" id="KW-0143">Chaperone</keyword>
<dbReference type="Pfam" id="PF02613">
    <property type="entry name" value="Nitrate_red_del"/>
    <property type="match status" value="1"/>
</dbReference>
<dbReference type="SUPFAM" id="SSF89155">
    <property type="entry name" value="TorD-like"/>
    <property type="match status" value="1"/>
</dbReference>
<dbReference type="InterPro" id="IPR050289">
    <property type="entry name" value="TorD/DmsD_chaperones"/>
</dbReference>
<dbReference type="Gene3D" id="1.10.3480.10">
    <property type="entry name" value="TorD-like"/>
    <property type="match status" value="1"/>
</dbReference>
<dbReference type="InterPro" id="IPR026269">
    <property type="entry name" value="DmsD-type"/>
</dbReference>
<name>A0A175VDJ2_AEREN</name>
<dbReference type="AlphaFoldDB" id="A0A175VDJ2"/>
<dbReference type="PANTHER" id="PTHR34227:SF13">
    <property type="entry name" value="TAT PROOFREADING CHAPERONE DMSD-RELATED"/>
    <property type="match status" value="1"/>
</dbReference>
<dbReference type="RefSeq" id="WP_061477189.1">
    <property type="nucleotide sequence ID" value="NZ_JMGO02000016.1"/>
</dbReference>